<evidence type="ECO:0000313" key="2">
    <source>
        <dbReference type="EMBL" id="UTF54752.1"/>
    </source>
</evidence>
<sequence length="86" mass="9143">MAQSISLYCEPDGSDTVITEIISAIAEMEGVGPADLHPPLYDVIDLEALGAVLSHDSGFVSVSFTYNGQDIELQSKRDTRGGKNGE</sequence>
<evidence type="ECO:0000313" key="3">
    <source>
        <dbReference type="Proteomes" id="UP001056855"/>
    </source>
</evidence>
<gene>
    <name evidence="2" type="ORF">NGM29_05640</name>
</gene>
<dbReference type="AlphaFoldDB" id="A0A9E7NAL0"/>
<dbReference type="Proteomes" id="UP001056855">
    <property type="component" value="Chromosome"/>
</dbReference>
<dbReference type="InterPro" id="IPR040624">
    <property type="entry name" value="HalOD1"/>
</dbReference>
<organism evidence="2 3">
    <name type="scientific">Natronosalvus rutilus</name>
    <dbReference type="NCBI Taxonomy" id="2953753"/>
    <lineage>
        <taxon>Archaea</taxon>
        <taxon>Methanobacteriati</taxon>
        <taxon>Methanobacteriota</taxon>
        <taxon>Stenosarchaea group</taxon>
        <taxon>Halobacteria</taxon>
        <taxon>Halobacteriales</taxon>
        <taxon>Natrialbaceae</taxon>
        <taxon>Natronosalvus</taxon>
    </lineage>
</organism>
<feature type="domain" description="Halobacterial output" evidence="1">
    <location>
        <begin position="14"/>
        <end position="77"/>
    </location>
</feature>
<dbReference type="KEGG" id="sawl:NGM29_05640"/>
<dbReference type="GeneID" id="73289508"/>
<evidence type="ECO:0000259" key="1">
    <source>
        <dbReference type="Pfam" id="PF18545"/>
    </source>
</evidence>
<dbReference type="RefSeq" id="WP_254159458.1">
    <property type="nucleotide sequence ID" value="NZ_CP100355.1"/>
</dbReference>
<name>A0A9E7NAL0_9EURY</name>
<proteinExistence type="predicted"/>
<keyword evidence="3" id="KW-1185">Reference proteome</keyword>
<dbReference type="EMBL" id="CP100355">
    <property type="protein sequence ID" value="UTF54752.1"/>
    <property type="molecule type" value="Genomic_DNA"/>
</dbReference>
<reference evidence="2" key="1">
    <citation type="submission" date="2022-06" db="EMBL/GenBank/DDBJ databases">
        <title>Diverse halophilic archaea isolated from saline environments.</title>
        <authorList>
            <person name="Cui H.-L."/>
        </authorList>
    </citation>
    <scope>NUCLEOTIDE SEQUENCE</scope>
    <source>
        <strain evidence="2">WLHS1</strain>
    </source>
</reference>
<accession>A0A9E7NAL0</accession>
<protein>
    <recommendedName>
        <fullName evidence="1">Halobacterial output domain-containing protein</fullName>
    </recommendedName>
</protein>
<dbReference type="Pfam" id="PF18545">
    <property type="entry name" value="HalOD1"/>
    <property type="match status" value="1"/>
</dbReference>